<dbReference type="InterPro" id="IPR053924">
    <property type="entry name" value="RecX_HTH_2nd"/>
</dbReference>
<evidence type="ECO:0000256" key="4">
    <source>
        <dbReference type="ARBA" id="ARBA00022490"/>
    </source>
</evidence>
<feature type="region of interest" description="Disordered" evidence="5">
    <location>
        <begin position="134"/>
        <end position="154"/>
    </location>
</feature>
<name>A0ABU1SGF7_9MICO</name>
<dbReference type="EMBL" id="JAVDUM010000016">
    <property type="protein sequence ID" value="MDR6868680.1"/>
    <property type="molecule type" value="Genomic_DNA"/>
</dbReference>
<proteinExistence type="inferred from homology"/>
<reference evidence="8 9" key="1">
    <citation type="submission" date="2023-07" db="EMBL/GenBank/DDBJ databases">
        <title>Sorghum-associated microbial communities from plants grown in Nebraska, USA.</title>
        <authorList>
            <person name="Schachtman D."/>
        </authorList>
    </citation>
    <scope>NUCLEOTIDE SEQUENCE [LARGE SCALE GENOMIC DNA]</scope>
    <source>
        <strain evidence="8 9">2980</strain>
    </source>
</reference>
<dbReference type="InterPro" id="IPR003783">
    <property type="entry name" value="Regulatory_RecX"/>
</dbReference>
<dbReference type="Pfam" id="PF02631">
    <property type="entry name" value="RecX_HTH2"/>
    <property type="match status" value="1"/>
</dbReference>
<sequence length="154" mass="16984">MKQLSSSEARDLLRGMGFRREQIDEVIEGFEERGYLNDASLAEYLVTAGSQRKGQGRIAIGRVLAQRGIPRGIADEALSVLEDDDEERALEFARTKAQSLLRVDDETALRRLTGQLARRGYGGGVAMNAARTAMREARRGSGGRSHGVRFEESD</sequence>
<protein>
    <recommendedName>
        <fullName evidence="3">Regulatory protein RecX</fullName>
    </recommendedName>
</protein>
<feature type="domain" description="RecX second three-helical" evidence="6">
    <location>
        <begin position="37"/>
        <end position="78"/>
    </location>
</feature>
<evidence type="ECO:0000313" key="9">
    <source>
        <dbReference type="Proteomes" id="UP001259347"/>
    </source>
</evidence>
<feature type="domain" description="RecX third three-helical" evidence="7">
    <location>
        <begin position="84"/>
        <end position="126"/>
    </location>
</feature>
<dbReference type="PANTHER" id="PTHR33602">
    <property type="entry name" value="REGULATORY PROTEIN RECX FAMILY PROTEIN"/>
    <property type="match status" value="1"/>
</dbReference>
<evidence type="ECO:0000256" key="3">
    <source>
        <dbReference type="ARBA" id="ARBA00018111"/>
    </source>
</evidence>
<dbReference type="Pfam" id="PF21981">
    <property type="entry name" value="RecX_HTH3"/>
    <property type="match status" value="1"/>
</dbReference>
<keyword evidence="9" id="KW-1185">Reference proteome</keyword>
<comment type="caution">
    <text evidence="8">The sequence shown here is derived from an EMBL/GenBank/DDBJ whole genome shotgun (WGS) entry which is preliminary data.</text>
</comment>
<dbReference type="RefSeq" id="WP_310022749.1">
    <property type="nucleotide sequence ID" value="NZ_JAVDUM010000016.1"/>
</dbReference>
<evidence type="ECO:0000256" key="1">
    <source>
        <dbReference type="ARBA" id="ARBA00004496"/>
    </source>
</evidence>
<keyword evidence="4" id="KW-0963">Cytoplasm</keyword>
<evidence type="ECO:0000259" key="7">
    <source>
        <dbReference type="Pfam" id="PF21981"/>
    </source>
</evidence>
<comment type="subcellular location">
    <subcellularLocation>
        <location evidence="1">Cytoplasm</location>
    </subcellularLocation>
</comment>
<evidence type="ECO:0000256" key="2">
    <source>
        <dbReference type="ARBA" id="ARBA00009695"/>
    </source>
</evidence>
<evidence type="ECO:0000259" key="6">
    <source>
        <dbReference type="Pfam" id="PF02631"/>
    </source>
</evidence>
<organism evidence="8 9">
    <name type="scientific">Microbacterium resistens</name>
    <dbReference type="NCBI Taxonomy" id="156977"/>
    <lineage>
        <taxon>Bacteria</taxon>
        <taxon>Bacillati</taxon>
        <taxon>Actinomycetota</taxon>
        <taxon>Actinomycetes</taxon>
        <taxon>Micrococcales</taxon>
        <taxon>Microbacteriaceae</taxon>
        <taxon>Microbacterium</taxon>
    </lineage>
</organism>
<accession>A0ABU1SGF7</accession>
<comment type="similarity">
    <text evidence="2">Belongs to the RecX family.</text>
</comment>
<evidence type="ECO:0000256" key="5">
    <source>
        <dbReference type="SAM" id="MobiDB-lite"/>
    </source>
</evidence>
<gene>
    <name evidence="8" type="ORF">J2Y69_003304</name>
</gene>
<evidence type="ECO:0000313" key="8">
    <source>
        <dbReference type="EMBL" id="MDR6868680.1"/>
    </source>
</evidence>
<dbReference type="InterPro" id="IPR053925">
    <property type="entry name" value="RecX_HTH_3rd"/>
</dbReference>
<dbReference type="PANTHER" id="PTHR33602:SF1">
    <property type="entry name" value="REGULATORY PROTEIN RECX FAMILY PROTEIN"/>
    <property type="match status" value="1"/>
</dbReference>
<dbReference type="Proteomes" id="UP001259347">
    <property type="component" value="Unassembled WGS sequence"/>
</dbReference>